<reference evidence="3" key="1">
    <citation type="submission" date="2013-11" db="EMBL/GenBank/DDBJ databases">
        <title>Genome sequence of the fusiform rust pathogen reveals effectors for host alternation and coevolution with pine.</title>
        <authorList>
            <consortium name="DOE Joint Genome Institute"/>
            <person name="Smith K."/>
            <person name="Pendleton A."/>
            <person name="Kubisiak T."/>
            <person name="Anderson C."/>
            <person name="Salamov A."/>
            <person name="Aerts A."/>
            <person name="Riley R."/>
            <person name="Clum A."/>
            <person name="Lindquist E."/>
            <person name="Ence D."/>
            <person name="Campbell M."/>
            <person name="Kronenberg Z."/>
            <person name="Feau N."/>
            <person name="Dhillon B."/>
            <person name="Hamelin R."/>
            <person name="Burleigh J."/>
            <person name="Smith J."/>
            <person name="Yandell M."/>
            <person name="Nelson C."/>
            <person name="Grigoriev I."/>
            <person name="Davis J."/>
        </authorList>
    </citation>
    <scope>NUCLEOTIDE SEQUENCE</scope>
    <source>
        <strain evidence="3">G11</strain>
    </source>
</reference>
<organism evidence="3 4">
    <name type="scientific">Cronartium quercuum f. sp. fusiforme G11</name>
    <dbReference type="NCBI Taxonomy" id="708437"/>
    <lineage>
        <taxon>Eukaryota</taxon>
        <taxon>Fungi</taxon>
        <taxon>Dikarya</taxon>
        <taxon>Basidiomycota</taxon>
        <taxon>Pucciniomycotina</taxon>
        <taxon>Pucciniomycetes</taxon>
        <taxon>Pucciniales</taxon>
        <taxon>Coleosporiaceae</taxon>
        <taxon>Cronartium</taxon>
    </lineage>
</organism>
<evidence type="ECO:0000313" key="3">
    <source>
        <dbReference type="EMBL" id="KAG0149641.1"/>
    </source>
</evidence>
<evidence type="ECO:0000313" key="4">
    <source>
        <dbReference type="Proteomes" id="UP000886653"/>
    </source>
</evidence>
<feature type="transmembrane region" description="Helical" evidence="2">
    <location>
        <begin position="119"/>
        <end position="140"/>
    </location>
</feature>
<proteinExistence type="predicted"/>
<sequence length="541" mass="60897">MSPEELAMINFVLKIPLDTNPYLAIANYMEAIIKMPPLPAWFTITQRAAMLEIQSLQVINARIKVKAFKFLEFSSLGLLRVDIPSMTAVAYGIYVPLALINLILEETMQAGLRDYTGEILLFGFKYLVIINASWSMCLVLNEIDNNFLALIHQISLSIKKGFMWACACQCAALVYESPLGPQANLGKAMNPIVRRTMNSLFVICIIVPMIFVLYCYTTVEIAYDHVKSIILGIVEKLYAEAPVYDPQTYSRLAILNLLTPARATNGALPQIWHLSLPDNFIFLCDCNSLYARSVSQKELRLVGSMGGEAYEKLAKASRKLRQQRRRLVLHALAAFTTTFVHIPVIIAQLSFKGDKYMNDERWILLTRVGLALPFSILGNIIIGILNLHARQQVKEMQGKRVKETSNMFSSVSGNHSSGSQYDPKKIFSRTKEVEPTSYELEMKNYSQKPDQLERIIGKPRAHELCTLDVKLVDVDVNIRSEPGKFGIPRPQLNSLETKKVKRKSEVDSKASQPTQTYSVDDKSDSSRHSRDTCYTNVPVGV</sequence>
<accession>A0A9P6NU92</accession>
<name>A0A9P6NU92_9BASI</name>
<feature type="transmembrane region" description="Helical" evidence="2">
    <location>
        <begin position="362"/>
        <end position="387"/>
    </location>
</feature>
<gene>
    <name evidence="3" type="ORF">CROQUDRAFT_104979</name>
</gene>
<feature type="compositionally biased region" description="Basic and acidic residues" evidence="1">
    <location>
        <begin position="519"/>
        <end position="531"/>
    </location>
</feature>
<dbReference type="AlphaFoldDB" id="A0A9P6NU92"/>
<feature type="transmembrane region" description="Helical" evidence="2">
    <location>
        <begin position="83"/>
        <end position="104"/>
    </location>
</feature>
<evidence type="ECO:0000256" key="2">
    <source>
        <dbReference type="SAM" id="Phobius"/>
    </source>
</evidence>
<keyword evidence="2" id="KW-0812">Transmembrane</keyword>
<evidence type="ECO:0000256" key="1">
    <source>
        <dbReference type="SAM" id="MobiDB-lite"/>
    </source>
</evidence>
<feature type="region of interest" description="Disordered" evidence="1">
    <location>
        <begin position="498"/>
        <end position="541"/>
    </location>
</feature>
<comment type="caution">
    <text evidence="3">The sequence shown here is derived from an EMBL/GenBank/DDBJ whole genome shotgun (WGS) entry which is preliminary data.</text>
</comment>
<protein>
    <submittedName>
        <fullName evidence="3">Uncharacterized protein</fullName>
    </submittedName>
</protein>
<dbReference type="Proteomes" id="UP000886653">
    <property type="component" value="Unassembled WGS sequence"/>
</dbReference>
<keyword evidence="4" id="KW-1185">Reference proteome</keyword>
<keyword evidence="2" id="KW-1133">Transmembrane helix</keyword>
<feature type="transmembrane region" description="Helical" evidence="2">
    <location>
        <begin position="199"/>
        <end position="219"/>
    </location>
</feature>
<feature type="transmembrane region" description="Helical" evidence="2">
    <location>
        <begin position="327"/>
        <end position="350"/>
    </location>
</feature>
<keyword evidence="2" id="KW-0472">Membrane</keyword>
<dbReference type="EMBL" id="MU167226">
    <property type="protein sequence ID" value="KAG0149641.1"/>
    <property type="molecule type" value="Genomic_DNA"/>
</dbReference>